<keyword evidence="9" id="KW-1185">Reference proteome</keyword>
<sequence>MNALQLILTIFIIKQCFCNETPKIYLKQGVLLGRVEKTVFKKEDYFSFRGIPYAEPPTGPLRFKPPKPHTGWKENLKAFKRKPTCMQLNTRGRLSERTGISGSEDCLYIDIFTPNMEGKAPVIVFEYNDNFRTWFNGTDTYSPDFFIEEGVIVVTISSRLGIFGYLTTEDNVMPGNNGLRDFILGLEWLKNNIEQFGGDASKITLMGSRGGATTTNILLYSEKAKGLFSGAIIQGGSSLESTYFVDKPRKKAFEIGKFLNLTVTNSLELFEGLQNVDANVIIKADVDLIMNLDVNDLKDSDKLLFIPTLEGEIEDAVIKTLPENGKVLNDVPVIIGFNSRAGIDSIVHNFFDPNSMSSKSGNKVFQLPIRTNFEFKENGKKYKEANKAVIEFYHKGTPPYYGNLMEHAVYVGDVLHVYPLALTAEKLSKSLSSPVFFYLFDFRGLWNENSNEVGIYSRIPLGNTGALVLDELCYLLVCSRMKKTYKELIKLPSEQPEIKLMKKLVRLWSNFAKTGNPTPTEEDPVLKKFTWEPFNESESKYLHITKLLKIKTNPLGDRKQFWDDLLRKYSNEAVDGVIVGDEVEEEEEEIPTEDSKDKQETIEDFVAQNAPKEEGADDVLFVNNTHEEL</sequence>
<dbReference type="GO" id="GO:0052689">
    <property type="term" value="F:carboxylic ester hydrolase activity"/>
    <property type="evidence" value="ECO:0007669"/>
    <property type="project" value="UniProtKB-KW"/>
</dbReference>
<keyword evidence="2" id="KW-0719">Serine esterase</keyword>
<evidence type="ECO:0000313" key="8">
    <source>
        <dbReference type="EMBL" id="CAB3257151.1"/>
    </source>
</evidence>
<protein>
    <recommendedName>
        <fullName evidence="7">Carboxylesterase type B domain-containing protein</fullName>
    </recommendedName>
</protein>
<proteinExistence type="inferred from homology"/>
<accession>A0A8S1BDU4</accession>
<evidence type="ECO:0000256" key="1">
    <source>
        <dbReference type="ARBA" id="ARBA00005964"/>
    </source>
</evidence>
<name>A0A8S1BDU4_ARCPL</name>
<evidence type="ECO:0000259" key="7">
    <source>
        <dbReference type="Pfam" id="PF00135"/>
    </source>
</evidence>
<organism evidence="8 9">
    <name type="scientific">Arctia plantaginis</name>
    <name type="common">Wood tiger moth</name>
    <name type="synonym">Phalaena plantaginis</name>
    <dbReference type="NCBI Taxonomy" id="874455"/>
    <lineage>
        <taxon>Eukaryota</taxon>
        <taxon>Metazoa</taxon>
        <taxon>Ecdysozoa</taxon>
        <taxon>Arthropoda</taxon>
        <taxon>Hexapoda</taxon>
        <taxon>Insecta</taxon>
        <taxon>Pterygota</taxon>
        <taxon>Neoptera</taxon>
        <taxon>Endopterygota</taxon>
        <taxon>Lepidoptera</taxon>
        <taxon>Glossata</taxon>
        <taxon>Ditrysia</taxon>
        <taxon>Noctuoidea</taxon>
        <taxon>Erebidae</taxon>
        <taxon>Arctiinae</taxon>
        <taxon>Arctia</taxon>
    </lineage>
</organism>
<gene>
    <name evidence="8" type="ORF">APLA_LOCUS15813</name>
</gene>
<evidence type="ECO:0000256" key="5">
    <source>
        <dbReference type="SAM" id="MobiDB-lite"/>
    </source>
</evidence>
<feature type="region of interest" description="Disordered" evidence="5">
    <location>
        <begin position="581"/>
        <end position="629"/>
    </location>
</feature>
<feature type="chain" id="PRO_5035862378" description="Carboxylesterase type B domain-containing protein" evidence="6">
    <location>
        <begin position="19"/>
        <end position="629"/>
    </location>
</feature>
<dbReference type="Proteomes" id="UP000494106">
    <property type="component" value="Unassembled WGS sequence"/>
</dbReference>
<dbReference type="PANTHER" id="PTHR43142">
    <property type="entry name" value="CARBOXYLIC ESTER HYDROLASE"/>
    <property type="match status" value="1"/>
</dbReference>
<dbReference type="InterPro" id="IPR019819">
    <property type="entry name" value="Carboxylesterase_B_CS"/>
</dbReference>
<dbReference type="SUPFAM" id="SSF53474">
    <property type="entry name" value="alpha/beta-Hydrolases"/>
    <property type="match status" value="1"/>
</dbReference>
<dbReference type="PROSITE" id="PS00941">
    <property type="entry name" value="CARBOXYLESTERASE_B_2"/>
    <property type="match status" value="1"/>
</dbReference>
<dbReference type="Gene3D" id="3.40.50.1820">
    <property type="entry name" value="alpha/beta hydrolase"/>
    <property type="match status" value="1"/>
</dbReference>
<feature type="signal peptide" evidence="6">
    <location>
        <begin position="1"/>
        <end position="18"/>
    </location>
</feature>
<reference evidence="8 9" key="1">
    <citation type="submission" date="2020-04" db="EMBL/GenBank/DDBJ databases">
        <authorList>
            <person name="Wallbank WR R."/>
            <person name="Pardo Diaz C."/>
            <person name="Kozak K."/>
            <person name="Martin S."/>
            <person name="Jiggins C."/>
            <person name="Moest M."/>
            <person name="Warren A I."/>
            <person name="Byers J.R.P. K."/>
            <person name="Montejo-Kovacevich G."/>
            <person name="Yen C E."/>
        </authorList>
    </citation>
    <scope>NUCLEOTIDE SEQUENCE [LARGE SCALE GENOMIC DNA]</scope>
</reference>
<evidence type="ECO:0000256" key="3">
    <source>
        <dbReference type="ARBA" id="ARBA00022801"/>
    </source>
</evidence>
<keyword evidence="4" id="KW-0325">Glycoprotein</keyword>
<dbReference type="PANTHER" id="PTHR43142:SF1">
    <property type="entry name" value="CARBOXYLIC ESTER HYDROLASE"/>
    <property type="match status" value="1"/>
</dbReference>
<dbReference type="Pfam" id="PF00135">
    <property type="entry name" value="COesterase"/>
    <property type="match status" value="1"/>
</dbReference>
<dbReference type="InterPro" id="IPR029058">
    <property type="entry name" value="AB_hydrolase_fold"/>
</dbReference>
<comment type="similarity">
    <text evidence="1">Belongs to the type-B carboxylesterase/lipase family.</text>
</comment>
<feature type="compositionally biased region" description="Acidic residues" evidence="5">
    <location>
        <begin position="581"/>
        <end position="592"/>
    </location>
</feature>
<keyword evidence="6" id="KW-0732">Signal</keyword>
<dbReference type="AlphaFoldDB" id="A0A8S1BDU4"/>
<feature type="domain" description="Carboxylesterase type B" evidence="7">
    <location>
        <begin position="21"/>
        <end position="562"/>
    </location>
</feature>
<dbReference type="EMBL" id="CADEBC010000590">
    <property type="protein sequence ID" value="CAB3257151.1"/>
    <property type="molecule type" value="Genomic_DNA"/>
</dbReference>
<evidence type="ECO:0000256" key="2">
    <source>
        <dbReference type="ARBA" id="ARBA00022487"/>
    </source>
</evidence>
<evidence type="ECO:0000256" key="6">
    <source>
        <dbReference type="SAM" id="SignalP"/>
    </source>
</evidence>
<keyword evidence="3" id="KW-0378">Hydrolase</keyword>
<comment type="caution">
    <text evidence="8">The sequence shown here is derived from an EMBL/GenBank/DDBJ whole genome shotgun (WGS) entry which is preliminary data.</text>
</comment>
<dbReference type="OrthoDB" id="3200163at2759"/>
<evidence type="ECO:0000256" key="4">
    <source>
        <dbReference type="ARBA" id="ARBA00023180"/>
    </source>
</evidence>
<evidence type="ECO:0000313" key="9">
    <source>
        <dbReference type="Proteomes" id="UP000494106"/>
    </source>
</evidence>
<dbReference type="InterPro" id="IPR002018">
    <property type="entry name" value="CarbesteraseB"/>
</dbReference>